<dbReference type="SUPFAM" id="SSF55874">
    <property type="entry name" value="ATPase domain of HSP90 chaperone/DNA topoisomerase II/histidine kinase"/>
    <property type="match status" value="1"/>
</dbReference>
<keyword evidence="5" id="KW-0547">Nucleotide-binding</keyword>
<dbReference type="Gene3D" id="1.20.5.1930">
    <property type="match status" value="1"/>
</dbReference>
<sequence length="393" mass="44573">MDQKATIFINGIIYTSLFVTWLFLFATNPDHQLHLSLLWLGYTLIYFVRHHRHYSLSNQVIVFLMLLQLLLAFFITAIDGSFVPQILLFIIIAESAFLMNKRVSIPIAIIAYGCFVVGVAVNLHFPSFSELLFVIPRLLEYILFFGFSYISKITIEQKEQLNLAYERLSSAGKELEKKTLMEERVRLSREIHDTIGHTLTTAIVGLESVKRLLQHQRTEEAFEKLTKAQEHIKKGLAEVRRSVKTLHEKPSFLQFVPSLEALAKETSESTGVSIHCHIGDLPKLTPEQELTLFRAFQEGLTNGIRHGQSTEFFFTLEAKDERIWFELIDNGQTTTPIKPGFGLTMMNDRVQSLGGEIHISRHGSGGVHLGITLPMTKPIDGDSSDKVASTRED</sequence>
<protein>
    <recommendedName>
        <fullName evidence="2">histidine kinase</fullName>
        <ecNumber evidence="2">2.7.13.3</ecNumber>
    </recommendedName>
</protein>
<dbReference type="GO" id="GO:0000155">
    <property type="term" value="F:phosphorelay sensor kinase activity"/>
    <property type="evidence" value="ECO:0007669"/>
    <property type="project" value="InterPro"/>
</dbReference>
<dbReference type="Pfam" id="PF07730">
    <property type="entry name" value="HisKA_3"/>
    <property type="match status" value="1"/>
</dbReference>
<evidence type="ECO:0000259" key="12">
    <source>
        <dbReference type="Pfam" id="PF07730"/>
    </source>
</evidence>
<evidence type="ECO:0000256" key="6">
    <source>
        <dbReference type="ARBA" id="ARBA00022777"/>
    </source>
</evidence>
<feature type="domain" description="Histidine kinase/HSP90-like ATPase" evidence="11">
    <location>
        <begin position="289"/>
        <end position="376"/>
    </location>
</feature>
<feature type="transmembrane region" description="Helical" evidence="10">
    <location>
        <begin position="107"/>
        <end position="125"/>
    </location>
</feature>
<comment type="caution">
    <text evidence="13">The sequence shown here is derived from an EMBL/GenBank/DDBJ whole genome shotgun (WGS) entry which is preliminary data.</text>
</comment>
<dbReference type="InterPro" id="IPR003594">
    <property type="entry name" value="HATPase_dom"/>
</dbReference>
<gene>
    <name evidence="13" type="ORF">AMD02_19105</name>
</gene>
<dbReference type="InterPro" id="IPR050482">
    <property type="entry name" value="Sensor_HK_TwoCompSys"/>
</dbReference>
<evidence type="ECO:0000256" key="10">
    <source>
        <dbReference type="SAM" id="Phobius"/>
    </source>
</evidence>
<evidence type="ECO:0000256" key="7">
    <source>
        <dbReference type="ARBA" id="ARBA00022840"/>
    </source>
</evidence>
<evidence type="ECO:0000256" key="5">
    <source>
        <dbReference type="ARBA" id="ARBA00022741"/>
    </source>
</evidence>
<feature type="transmembrane region" description="Helical" evidence="10">
    <location>
        <begin position="7"/>
        <end position="26"/>
    </location>
</feature>
<evidence type="ECO:0000313" key="13">
    <source>
        <dbReference type="EMBL" id="KOO36291.1"/>
    </source>
</evidence>
<evidence type="ECO:0000256" key="2">
    <source>
        <dbReference type="ARBA" id="ARBA00012438"/>
    </source>
</evidence>
<dbReference type="EC" id="2.7.13.3" evidence="2"/>
<dbReference type="AlphaFoldDB" id="A0A0M0KBR1"/>
<dbReference type="CDD" id="cd16917">
    <property type="entry name" value="HATPase_UhpB-NarQ-NarX-like"/>
    <property type="match status" value="1"/>
</dbReference>
<evidence type="ECO:0000256" key="3">
    <source>
        <dbReference type="ARBA" id="ARBA00022553"/>
    </source>
</evidence>
<dbReference type="GO" id="GO:0046983">
    <property type="term" value="F:protein dimerization activity"/>
    <property type="evidence" value="ECO:0007669"/>
    <property type="project" value="InterPro"/>
</dbReference>
<dbReference type="PANTHER" id="PTHR24421">
    <property type="entry name" value="NITRATE/NITRITE SENSOR PROTEIN NARX-RELATED"/>
    <property type="match status" value="1"/>
</dbReference>
<name>A0A0M0KBR1_ALKHA</name>
<evidence type="ECO:0000256" key="4">
    <source>
        <dbReference type="ARBA" id="ARBA00022679"/>
    </source>
</evidence>
<dbReference type="Pfam" id="PF02518">
    <property type="entry name" value="HATPase_c"/>
    <property type="match status" value="1"/>
</dbReference>
<dbReference type="PATRIC" id="fig|136160.3.peg.3796"/>
<keyword evidence="6" id="KW-0418">Kinase</keyword>
<feature type="transmembrane region" description="Helical" evidence="10">
    <location>
        <begin position="60"/>
        <end position="76"/>
    </location>
</feature>
<keyword evidence="10" id="KW-0472">Membrane</keyword>
<feature type="transmembrane region" description="Helical" evidence="10">
    <location>
        <begin position="82"/>
        <end position="100"/>
    </location>
</feature>
<dbReference type="PANTHER" id="PTHR24421:SF10">
    <property type="entry name" value="NITRATE_NITRITE SENSOR PROTEIN NARQ"/>
    <property type="match status" value="1"/>
</dbReference>
<keyword evidence="4" id="KW-0808">Transferase</keyword>
<evidence type="ECO:0000256" key="1">
    <source>
        <dbReference type="ARBA" id="ARBA00000085"/>
    </source>
</evidence>
<feature type="compositionally biased region" description="Basic and acidic residues" evidence="9">
    <location>
        <begin position="379"/>
        <end position="393"/>
    </location>
</feature>
<accession>A0A0M0KBR1</accession>
<comment type="catalytic activity">
    <reaction evidence="1">
        <text>ATP + protein L-histidine = ADP + protein N-phospho-L-histidine.</text>
        <dbReference type="EC" id="2.7.13.3"/>
    </reaction>
</comment>
<dbReference type="EMBL" id="LILD01000014">
    <property type="protein sequence ID" value="KOO36291.1"/>
    <property type="molecule type" value="Genomic_DNA"/>
</dbReference>
<keyword evidence="7" id="KW-0067">ATP-binding</keyword>
<accession>A0A4Y7WZ95</accession>
<evidence type="ECO:0000256" key="8">
    <source>
        <dbReference type="ARBA" id="ARBA00023012"/>
    </source>
</evidence>
<dbReference type="GO" id="GO:0016020">
    <property type="term" value="C:membrane"/>
    <property type="evidence" value="ECO:0007669"/>
    <property type="project" value="InterPro"/>
</dbReference>
<feature type="region of interest" description="Disordered" evidence="9">
    <location>
        <begin position="372"/>
        <end position="393"/>
    </location>
</feature>
<dbReference type="RefSeq" id="WP_053432511.1">
    <property type="nucleotide sequence ID" value="NZ_CP040441.1"/>
</dbReference>
<keyword evidence="8" id="KW-0902">Two-component regulatory system</keyword>
<evidence type="ECO:0000256" key="9">
    <source>
        <dbReference type="SAM" id="MobiDB-lite"/>
    </source>
</evidence>
<dbReference type="Gene3D" id="3.30.565.10">
    <property type="entry name" value="Histidine kinase-like ATPase, C-terminal domain"/>
    <property type="match status" value="1"/>
</dbReference>
<feature type="transmembrane region" description="Helical" evidence="10">
    <location>
        <begin position="32"/>
        <end position="48"/>
    </location>
</feature>
<feature type="domain" description="Signal transduction histidine kinase subgroup 3 dimerisation and phosphoacceptor" evidence="12">
    <location>
        <begin position="183"/>
        <end position="249"/>
    </location>
</feature>
<keyword evidence="10" id="KW-1133">Transmembrane helix</keyword>
<keyword evidence="10" id="KW-0812">Transmembrane</keyword>
<dbReference type="GO" id="GO:0005524">
    <property type="term" value="F:ATP binding"/>
    <property type="evidence" value="ECO:0007669"/>
    <property type="project" value="UniProtKB-KW"/>
</dbReference>
<dbReference type="InterPro" id="IPR036890">
    <property type="entry name" value="HATPase_C_sf"/>
</dbReference>
<evidence type="ECO:0000259" key="11">
    <source>
        <dbReference type="Pfam" id="PF02518"/>
    </source>
</evidence>
<proteinExistence type="predicted"/>
<dbReference type="InterPro" id="IPR011712">
    <property type="entry name" value="Sig_transdc_His_kin_sub3_dim/P"/>
</dbReference>
<organism evidence="13">
    <name type="scientific">Halalkalibacterium halodurans</name>
    <name type="common">Bacillus halodurans</name>
    <dbReference type="NCBI Taxonomy" id="86665"/>
    <lineage>
        <taxon>Bacteria</taxon>
        <taxon>Bacillati</taxon>
        <taxon>Bacillota</taxon>
        <taxon>Bacilli</taxon>
        <taxon>Bacillales</taxon>
        <taxon>Bacillaceae</taxon>
        <taxon>Halalkalibacterium (ex Joshi et al. 2022)</taxon>
    </lineage>
</organism>
<keyword evidence="3" id="KW-0597">Phosphoprotein</keyword>
<dbReference type="GeneID" id="87596340"/>
<reference evidence="13" key="1">
    <citation type="submission" date="2015-08" db="EMBL/GenBank/DDBJ databases">
        <title>Complete DNA Sequence of Pseudomonas syringae pv. actinidiae, the Causal Agent of Kiwifruit Canker Disease.</title>
        <authorList>
            <person name="Rikkerink E.H.A."/>
            <person name="Fineran P.C."/>
        </authorList>
    </citation>
    <scope>NUCLEOTIDE SEQUENCE</scope>
    <source>
        <strain evidence="13">DSM 13666</strain>
    </source>
</reference>